<reference evidence="1" key="2">
    <citation type="submission" date="2023-01" db="EMBL/GenBank/DDBJ databases">
        <title>Human gut microbiome strain richness.</title>
        <authorList>
            <person name="Chen-Liaw A."/>
        </authorList>
    </citation>
    <scope>NUCLEOTIDE SEQUENCE</scope>
    <source>
        <strain evidence="1">D35st1_E5_D35t1_190705</strain>
    </source>
</reference>
<evidence type="ECO:0000313" key="2">
    <source>
        <dbReference type="EMBL" id="QJE28025.1"/>
    </source>
</evidence>
<proteinExistence type="predicted"/>
<dbReference type="RefSeq" id="WP_121772620.1">
    <property type="nucleotide sequence ID" value="NZ_CP051672.1"/>
</dbReference>
<sequence>MRHINKNNPKIRKEALTIILKLIQNQWIDGEYYNLTYEDLDVSELENILVKEQEGYCCYCMRTLRQSEIDGSERNVTLEHIIPNHISESDFERDKARYSDYFKFDKKHIKVFVHGVLEDKKKQLKPPPFPHFVAYDNLVASCDGRTLNNLDIITPHHCCNNYREDRFVAPLFYKENVEDLIRYDSKGNIDCDEKYVRYLDERALNLMTYSFCQIRRFWRIIAQSEYTVDDILNARTDTTRRNDIIDDISDNSDRWNSVRKEIVWKLFADYSWFYYYYTRQPRICNTDMPYS</sequence>
<dbReference type="EMBL" id="CP051672">
    <property type="protein sequence ID" value="QJE28025.1"/>
    <property type="molecule type" value="Genomic_DNA"/>
</dbReference>
<dbReference type="AlphaFoldDB" id="A0A7L5EBS5"/>
<evidence type="ECO:0000313" key="3">
    <source>
        <dbReference type="Proteomes" id="UP000501982"/>
    </source>
</evidence>
<protein>
    <submittedName>
        <fullName evidence="2">Uncharacterized protein</fullName>
    </submittedName>
</protein>
<reference evidence="2 3" key="1">
    <citation type="submission" date="2020-04" db="EMBL/GenBank/DDBJ databases">
        <title>Complete Genomes and Methylome analysis of CBBP consortium that reverse antibiotic-induced susceptibility to vancomycin-resistant Enterococcus faecium infection.</title>
        <authorList>
            <person name="Fomenkov A."/>
            <person name="Zhang Z."/>
            <person name="Pamer E."/>
            <person name="Roberts R.J."/>
        </authorList>
    </citation>
    <scope>NUCLEOTIDE SEQUENCE [LARGE SCALE GENOMIC DNA]</scope>
    <source>
        <strain evidence="3">CBBP</strain>
        <strain evidence="2">CBBP-1</strain>
    </source>
</reference>
<gene>
    <name evidence="2" type="ORF">HHO38_06595</name>
    <name evidence="1" type="ORF">PN612_13805</name>
</gene>
<organism evidence="2 3">
    <name type="scientific">Parabacteroides distasonis</name>
    <dbReference type="NCBI Taxonomy" id="823"/>
    <lineage>
        <taxon>Bacteria</taxon>
        <taxon>Pseudomonadati</taxon>
        <taxon>Bacteroidota</taxon>
        <taxon>Bacteroidia</taxon>
        <taxon>Bacteroidales</taxon>
        <taxon>Tannerellaceae</taxon>
        <taxon>Parabacteroides</taxon>
    </lineage>
</organism>
<dbReference type="Proteomes" id="UP001211522">
    <property type="component" value="Unassembled WGS sequence"/>
</dbReference>
<accession>A0A7L5EBS5</accession>
<dbReference type="Proteomes" id="UP000501982">
    <property type="component" value="Chromosome"/>
</dbReference>
<name>A0A7L5EBS5_PARDI</name>
<evidence type="ECO:0000313" key="1">
    <source>
        <dbReference type="EMBL" id="MDB9139575.1"/>
    </source>
</evidence>
<dbReference type="EMBL" id="JAQMPX010000097">
    <property type="protein sequence ID" value="MDB9139575.1"/>
    <property type="molecule type" value="Genomic_DNA"/>
</dbReference>